<keyword evidence="4" id="KW-0106">Calcium</keyword>
<protein>
    <submittedName>
        <fullName evidence="6">Sulfatase-like hydrolase/transferase</fullName>
    </submittedName>
</protein>
<evidence type="ECO:0000259" key="5">
    <source>
        <dbReference type="Pfam" id="PF00884"/>
    </source>
</evidence>
<evidence type="ECO:0000256" key="1">
    <source>
        <dbReference type="ARBA" id="ARBA00008779"/>
    </source>
</evidence>
<comment type="similarity">
    <text evidence="1">Belongs to the sulfatase family.</text>
</comment>
<name>A0ABW3Q234_9BACT</name>
<dbReference type="InterPro" id="IPR024607">
    <property type="entry name" value="Sulfatase_CS"/>
</dbReference>
<dbReference type="InterPro" id="IPR017850">
    <property type="entry name" value="Alkaline_phosphatase_core_sf"/>
</dbReference>
<evidence type="ECO:0000313" key="6">
    <source>
        <dbReference type="EMBL" id="MFD1139527.1"/>
    </source>
</evidence>
<keyword evidence="3" id="KW-0378">Hydrolase</keyword>
<dbReference type="Gene3D" id="3.30.1120.10">
    <property type="match status" value="1"/>
</dbReference>
<dbReference type="PANTHER" id="PTHR42693">
    <property type="entry name" value="ARYLSULFATASE FAMILY MEMBER"/>
    <property type="match status" value="1"/>
</dbReference>
<accession>A0ABW3Q234</accession>
<feature type="domain" description="Sulfatase N-terminal" evidence="5">
    <location>
        <begin position="46"/>
        <end position="358"/>
    </location>
</feature>
<dbReference type="PANTHER" id="PTHR42693:SF33">
    <property type="entry name" value="ARYLSULFATASE"/>
    <property type="match status" value="1"/>
</dbReference>
<dbReference type="EMBL" id="JBHTLP010000001">
    <property type="protein sequence ID" value="MFD1139527.1"/>
    <property type="molecule type" value="Genomic_DNA"/>
</dbReference>
<keyword evidence="7" id="KW-1185">Reference proteome</keyword>
<proteinExistence type="inferred from homology"/>
<keyword evidence="2" id="KW-0479">Metal-binding</keyword>
<organism evidence="6 7">
    <name type="scientific">Larkinella insperata</name>
    <dbReference type="NCBI Taxonomy" id="332158"/>
    <lineage>
        <taxon>Bacteria</taxon>
        <taxon>Pseudomonadati</taxon>
        <taxon>Bacteroidota</taxon>
        <taxon>Cytophagia</taxon>
        <taxon>Cytophagales</taxon>
        <taxon>Spirosomataceae</taxon>
        <taxon>Larkinella</taxon>
    </lineage>
</organism>
<dbReference type="SUPFAM" id="SSF53649">
    <property type="entry name" value="Alkaline phosphatase-like"/>
    <property type="match status" value="1"/>
</dbReference>
<dbReference type="Pfam" id="PF00884">
    <property type="entry name" value="Sulfatase"/>
    <property type="match status" value="1"/>
</dbReference>
<evidence type="ECO:0000256" key="3">
    <source>
        <dbReference type="ARBA" id="ARBA00022801"/>
    </source>
</evidence>
<dbReference type="InterPro" id="IPR000917">
    <property type="entry name" value="Sulfatase_N"/>
</dbReference>
<evidence type="ECO:0000256" key="4">
    <source>
        <dbReference type="ARBA" id="ARBA00022837"/>
    </source>
</evidence>
<dbReference type="RefSeq" id="WP_265990219.1">
    <property type="nucleotide sequence ID" value="NZ_CP110973.1"/>
</dbReference>
<dbReference type="PROSITE" id="PS00149">
    <property type="entry name" value="SULFATASE_2"/>
    <property type="match status" value="1"/>
</dbReference>
<dbReference type="Gene3D" id="3.40.720.10">
    <property type="entry name" value="Alkaline Phosphatase, subunit A"/>
    <property type="match status" value="1"/>
</dbReference>
<evidence type="ECO:0000256" key="2">
    <source>
        <dbReference type="ARBA" id="ARBA00022723"/>
    </source>
</evidence>
<dbReference type="InterPro" id="IPR050738">
    <property type="entry name" value="Sulfatase"/>
</dbReference>
<evidence type="ECO:0000313" key="7">
    <source>
        <dbReference type="Proteomes" id="UP001597116"/>
    </source>
</evidence>
<sequence>MLYLFFRLSAAFMKYRRLAVRWTVLLLAIVGLSSTPPQPSAPGPKPNIVFIIADDLGWGDLSCYGATDLKTPHIDSLMRAGLRFTSFYANSPVCSPSRASLLSGRWPERMGVPGVIRDDSTDSWGYLATGPLLPDYLQKAGYHTALVGKWHLGLESPNTPNEHGFQEFDGFLGDMMDDYYTKLRNKHNFMRHNRQVINPPGHATDVFTDGAIRYVNSRRGRSKPFFLYLPYTAPHNPLQPPAEWLERVQKREPGIDPTRAKLVALIEHMDANIGRLLATLKANGQLQNTLIVFTSDNGGWGPGRANNGPVRAFKGTMYEGGIRIPAGVAWAGHIQPGRTSDERLQLIDWLPTFLELTGRKATAPLDGRSMLPLLTSKQPDGLTLETIRQRPLFFIRREGTDAFKGLTTQAVRQGDWKLLQPNPFSPYELYNLKDDPKETTDLASREKAKAAELTRLLMDHIRRSGSVPWQKSH</sequence>
<dbReference type="Proteomes" id="UP001597116">
    <property type="component" value="Unassembled WGS sequence"/>
</dbReference>
<comment type="caution">
    <text evidence="6">The sequence shown here is derived from an EMBL/GenBank/DDBJ whole genome shotgun (WGS) entry which is preliminary data.</text>
</comment>
<gene>
    <name evidence="6" type="ORF">ACFQ4C_00315</name>
</gene>
<reference evidence="7" key="1">
    <citation type="journal article" date="2019" name="Int. J. Syst. Evol. Microbiol.">
        <title>The Global Catalogue of Microorganisms (GCM) 10K type strain sequencing project: providing services to taxonomists for standard genome sequencing and annotation.</title>
        <authorList>
            <consortium name="The Broad Institute Genomics Platform"/>
            <consortium name="The Broad Institute Genome Sequencing Center for Infectious Disease"/>
            <person name="Wu L."/>
            <person name="Ma J."/>
        </authorList>
    </citation>
    <scope>NUCLEOTIDE SEQUENCE [LARGE SCALE GENOMIC DNA]</scope>
    <source>
        <strain evidence="7">CCUG 55608</strain>
    </source>
</reference>